<proteinExistence type="predicted"/>
<evidence type="ECO:0000313" key="1">
    <source>
        <dbReference type="EMBL" id="SMR60210.1"/>
    </source>
</evidence>
<reference evidence="2" key="1">
    <citation type="submission" date="2017-05" db="EMBL/GenBank/DDBJ databases">
        <authorList>
            <person name="Song R."/>
            <person name="Chenine A.L."/>
            <person name="Ruprecht R.M."/>
        </authorList>
    </citation>
    <scope>NUCLEOTIDE SEQUENCE [LARGE SCALE GENOMIC DNA]</scope>
</reference>
<evidence type="ECO:0000313" key="2">
    <source>
        <dbReference type="Proteomes" id="UP000245764"/>
    </source>
</evidence>
<organism evidence="1 2">
    <name type="scientific">Zymoseptoria tritici ST99CH_1E4</name>
    <dbReference type="NCBI Taxonomy" id="1276532"/>
    <lineage>
        <taxon>Eukaryota</taxon>
        <taxon>Fungi</taxon>
        <taxon>Dikarya</taxon>
        <taxon>Ascomycota</taxon>
        <taxon>Pezizomycotina</taxon>
        <taxon>Dothideomycetes</taxon>
        <taxon>Dothideomycetidae</taxon>
        <taxon>Mycosphaerellales</taxon>
        <taxon>Mycosphaerellaceae</taxon>
        <taxon>Zymoseptoria</taxon>
    </lineage>
</organism>
<dbReference type="InterPro" id="IPR038883">
    <property type="entry name" value="AN11006-like"/>
</dbReference>
<dbReference type="AlphaFoldDB" id="A0A2H1H349"/>
<protein>
    <submittedName>
        <fullName evidence="1">Uncharacterized protein</fullName>
    </submittedName>
</protein>
<accession>A0A2H1H349</accession>
<dbReference type="PANTHER" id="PTHR42085:SF8">
    <property type="entry name" value="F-BOX DOMAIN-CONTAINING PROTEIN"/>
    <property type="match status" value="1"/>
</dbReference>
<dbReference type="Proteomes" id="UP000245764">
    <property type="component" value="Chromosome 11"/>
</dbReference>
<gene>
    <name evidence="1" type="ORF">ZT1E4_G10175</name>
</gene>
<dbReference type="EMBL" id="LT854263">
    <property type="protein sequence ID" value="SMR60210.1"/>
    <property type="molecule type" value="Genomic_DNA"/>
</dbReference>
<name>A0A2H1H349_ZYMTR</name>
<sequence length="274" mass="31399">MKISNNTTLRRPGVFAAETAMASLRPVFINQEPTNERMLTIWDIPAEVRNIIYAMVLTSPLEESNSILTAYLNLSYNERRELTREDIKREQRPQAVRPLCSQLLRASRQVNQETTPVLYGTNLLSISVTRLQDFLNSIGSSIKYLREIEIELGNYGYQSEVKAAVNLLSAATALRSLKITYNNYPGPRIFAKNMARDLKPFVQQLIKARASRSPTEERASRKDMEILSMDEYAGMVSFSMPMSGKEDHFNTEYKETMMKLLDQDKRKEGRKLKS</sequence>
<dbReference type="PANTHER" id="PTHR42085">
    <property type="entry name" value="F-BOX DOMAIN-CONTAINING PROTEIN"/>
    <property type="match status" value="1"/>
</dbReference>